<dbReference type="GO" id="GO:0005524">
    <property type="term" value="F:ATP binding"/>
    <property type="evidence" value="ECO:0007669"/>
    <property type="project" value="InterPro"/>
</dbReference>
<dbReference type="Pfam" id="PF00166">
    <property type="entry name" value="Cpn10"/>
    <property type="match status" value="1"/>
</dbReference>
<dbReference type="AlphaFoldDB" id="A0A7J7PB38"/>
<feature type="transmembrane region" description="Helical" evidence="4">
    <location>
        <begin position="257"/>
        <end position="279"/>
    </location>
</feature>
<sequence>LILCFFLHLLSSPKLWNSSANPFRWHESKHIIRVLSFFRDFLMATAQITTGIGSFKGSSSTKNIRVSLSIGGASRVGLLSTKRKRCFQRLVCKSATVVAPKQTSSKPLVDNKMLHEINTREEKITCGILLPSTAQTKLQGSEVVANGGGTTLGKNIFDNNNKDGFEVLHLKYAGFDDFHGSARHLILKGDDVVGILKTKDIKNLKPLNNHVFIKVTVADSNNVGGLLITKATKDGEHVLASKTVDYSNLANNPYSDFQIAIGMVIVVGAMVIVWGKVIYEFIHLIML</sequence>
<comment type="caution">
    <text evidence="6">The sequence shown here is derived from an EMBL/GenBank/DDBJ whole genome shotgun (WGS) entry which is preliminary data.</text>
</comment>
<feature type="chain" id="PRO_5029442307" evidence="5">
    <location>
        <begin position="21"/>
        <end position="287"/>
    </location>
</feature>
<proteinExistence type="inferred from homology"/>
<dbReference type="GO" id="GO:0009507">
    <property type="term" value="C:chloroplast"/>
    <property type="evidence" value="ECO:0007669"/>
    <property type="project" value="TreeGrafter"/>
</dbReference>
<dbReference type="InterPro" id="IPR037124">
    <property type="entry name" value="Chaperonin_GroES_sf"/>
</dbReference>
<organism evidence="6 7">
    <name type="scientific">Kingdonia uniflora</name>
    <dbReference type="NCBI Taxonomy" id="39325"/>
    <lineage>
        <taxon>Eukaryota</taxon>
        <taxon>Viridiplantae</taxon>
        <taxon>Streptophyta</taxon>
        <taxon>Embryophyta</taxon>
        <taxon>Tracheophyta</taxon>
        <taxon>Spermatophyta</taxon>
        <taxon>Magnoliopsida</taxon>
        <taxon>Ranunculales</taxon>
        <taxon>Circaeasteraceae</taxon>
        <taxon>Kingdonia</taxon>
    </lineage>
</organism>
<dbReference type="PANTHER" id="PTHR10772:SF63">
    <property type="entry name" value="20 KDA CHAPERONIN, CHLOROPLASTIC"/>
    <property type="match status" value="1"/>
</dbReference>
<dbReference type="OrthoDB" id="184876at2759"/>
<evidence type="ECO:0000313" key="6">
    <source>
        <dbReference type="EMBL" id="KAF6176354.1"/>
    </source>
</evidence>
<keyword evidence="4" id="KW-1133">Transmembrane helix</keyword>
<protein>
    <submittedName>
        <fullName evidence="6">Uncharacterized protein</fullName>
    </submittedName>
</protein>
<feature type="signal peptide" evidence="5">
    <location>
        <begin position="1"/>
        <end position="20"/>
    </location>
</feature>
<keyword evidence="7" id="KW-1185">Reference proteome</keyword>
<dbReference type="SUPFAM" id="SSF50129">
    <property type="entry name" value="GroES-like"/>
    <property type="match status" value="1"/>
</dbReference>
<name>A0A7J7PB38_9MAGN</name>
<keyword evidence="4" id="KW-0472">Membrane</keyword>
<dbReference type="PANTHER" id="PTHR10772">
    <property type="entry name" value="10 KDA HEAT SHOCK PROTEIN"/>
    <property type="match status" value="1"/>
</dbReference>
<keyword evidence="2 3" id="KW-0143">Chaperone</keyword>
<evidence type="ECO:0000256" key="1">
    <source>
        <dbReference type="ARBA" id="ARBA00006975"/>
    </source>
</evidence>
<keyword evidence="5" id="KW-0732">Signal</keyword>
<dbReference type="EMBL" id="JACGCM010000115">
    <property type="protein sequence ID" value="KAF6176354.1"/>
    <property type="molecule type" value="Genomic_DNA"/>
</dbReference>
<dbReference type="PRINTS" id="PR00297">
    <property type="entry name" value="CHAPERONIN10"/>
</dbReference>
<dbReference type="SMART" id="SM00883">
    <property type="entry name" value="Cpn10"/>
    <property type="match status" value="1"/>
</dbReference>
<gene>
    <name evidence="6" type="ORF">GIB67_011143</name>
</gene>
<dbReference type="Proteomes" id="UP000541444">
    <property type="component" value="Unassembled WGS sequence"/>
</dbReference>
<dbReference type="GO" id="GO:0044183">
    <property type="term" value="F:protein folding chaperone"/>
    <property type="evidence" value="ECO:0007669"/>
    <property type="project" value="InterPro"/>
</dbReference>
<dbReference type="GO" id="GO:0046872">
    <property type="term" value="F:metal ion binding"/>
    <property type="evidence" value="ECO:0007669"/>
    <property type="project" value="TreeGrafter"/>
</dbReference>
<dbReference type="InterPro" id="IPR011032">
    <property type="entry name" value="GroES-like_sf"/>
</dbReference>
<feature type="non-terminal residue" evidence="6">
    <location>
        <position position="1"/>
    </location>
</feature>
<dbReference type="Gene3D" id="2.30.33.40">
    <property type="entry name" value="GroES chaperonin"/>
    <property type="match status" value="1"/>
</dbReference>
<dbReference type="GO" id="GO:0005739">
    <property type="term" value="C:mitochondrion"/>
    <property type="evidence" value="ECO:0007669"/>
    <property type="project" value="TreeGrafter"/>
</dbReference>
<dbReference type="GO" id="GO:0051087">
    <property type="term" value="F:protein-folding chaperone binding"/>
    <property type="evidence" value="ECO:0007669"/>
    <property type="project" value="TreeGrafter"/>
</dbReference>
<evidence type="ECO:0000256" key="3">
    <source>
        <dbReference type="RuleBase" id="RU003479"/>
    </source>
</evidence>
<dbReference type="InterPro" id="IPR020818">
    <property type="entry name" value="Chaperonin_GroES"/>
</dbReference>
<keyword evidence="4" id="KW-0812">Transmembrane</keyword>
<evidence type="ECO:0000256" key="5">
    <source>
        <dbReference type="SAM" id="SignalP"/>
    </source>
</evidence>
<comment type="similarity">
    <text evidence="1 3">Belongs to the GroES chaperonin family.</text>
</comment>
<accession>A0A7J7PB38</accession>
<evidence type="ECO:0000313" key="7">
    <source>
        <dbReference type="Proteomes" id="UP000541444"/>
    </source>
</evidence>
<evidence type="ECO:0000256" key="2">
    <source>
        <dbReference type="ARBA" id="ARBA00023186"/>
    </source>
</evidence>
<dbReference type="CDD" id="cd00320">
    <property type="entry name" value="cpn10"/>
    <property type="match status" value="1"/>
</dbReference>
<dbReference type="GO" id="GO:0051082">
    <property type="term" value="F:unfolded protein binding"/>
    <property type="evidence" value="ECO:0007669"/>
    <property type="project" value="TreeGrafter"/>
</dbReference>
<evidence type="ECO:0000256" key="4">
    <source>
        <dbReference type="SAM" id="Phobius"/>
    </source>
</evidence>
<reference evidence="6 7" key="1">
    <citation type="journal article" date="2020" name="IScience">
        <title>Genome Sequencing of the Endangered Kingdonia uniflora (Circaeasteraceae, Ranunculales) Reveals Potential Mechanisms of Evolutionary Specialization.</title>
        <authorList>
            <person name="Sun Y."/>
            <person name="Deng T."/>
            <person name="Zhang A."/>
            <person name="Moore M.J."/>
            <person name="Landis J.B."/>
            <person name="Lin N."/>
            <person name="Zhang H."/>
            <person name="Zhang X."/>
            <person name="Huang J."/>
            <person name="Zhang X."/>
            <person name="Sun H."/>
            <person name="Wang H."/>
        </authorList>
    </citation>
    <scope>NUCLEOTIDE SEQUENCE [LARGE SCALE GENOMIC DNA]</scope>
    <source>
        <strain evidence="6">TB1705</strain>
        <tissue evidence="6">Leaf</tissue>
    </source>
</reference>